<organism evidence="1 2">
    <name type="scientific">Chitinophaga pinensis (strain ATCC 43595 / DSM 2588 / LMG 13176 / NBRC 15968 / NCIMB 11800 / UQM 2034)</name>
    <dbReference type="NCBI Taxonomy" id="485918"/>
    <lineage>
        <taxon>Bacteria</taxon>
        <taxon>Pseudomonadati</taxon>
        <taxon>Bacteroidota</taxon>
        <taxon>Chitinophagia</taxon>
        <taxon>Chitinophagales</taxon>
        <taxon>Chitinophagaceae</taxon>
        <taxon>Chitinophaga</taxon>
    </lineage>
</organism>
<reference evidence="1 2" key="2">
    <citation type="journal article" date="2010" name="Stand. Genomic Sci.">
        <title>Complete genome sequence of Chitinophaga pinensis type strain (UQM 2034).</title>
        <authorList>
            <person name="Glavina Del Rio T."/>
            <person name="Abt B."/>
            <person name="Spring S."/>
            <person name="Lapidus A."/>
            <person name="Nolan M."/>
            <person name="Tice H."/>
            <person name="Copeland A."/>
            <person name="Cheng J.F."/>
            <person name="Chen F."/>
            <person name="Bruce D."/>
            <person name="Goodwin L."/>
            <person name="Pitluck S."/>
            <person name="Ivanova N."/>
            <person name="Mavromatis K."/>
            <person name="Mikhailova N."/>
            <person name="Pati A."/>
            <person name="Chen A."/>
            <person name="Palaniappan K."/>
            <person name="Land M."/>
            <person name="Hauser L."/>
            <person name="Chang Y.J."/>
            <person name="Jeffries C.D."/>
            <person name="Chain P."/>
            <person name="Saunders E."/>
            <person name="Detter J.C."/>
            <person name="Brettin T."/>
            <person name="Rohde M."/>
            <person name="Goker M."/>
            <person name="Bristow J."/>
            <person name="Eisen J.A."/>
            <person name="Markowitz V."/>
            <person name="Hugenholtz P."/>
            <person name="Kyrpides N.C."/>
            <person name="Klenk H.P."/>
            <person name="Lucas S."/>
        </authorList>
    </citation>
    <scope>NUCLEOTIDE SEQUENCE [LARGE SCALE GENOMIC DNA]</scope>
    <source>
        <strain evidence="2">ATCC 43595 / DSM 2588 / LMG 13176 / NBRC 15968 / NCIMB 11800 / UQM 2034</strain>
    </source>
</reference>
<reference evidence="2" key="1">
    <citation type="submission" date="2009-08" db="EMBL/GenBank/DDBJ databases">
        <title>The complete genome of Chitinophaga pinensis DSM 2588.</title>
        <authorList>
            <consortium name="US DOE Joint Genome Institute (JGI-PGF)"/>
            <person name="Lucas S."/>
            <person name="Copeland A."/>
            <person name="Lapidus A."/>
            <person name="Glavina del Rio T."/>
            <person name="Dalin E."/>
            <person name="Tice H."/>
            <person name="Bruce D."/>
            <person name="Goodwin L."/>
            <person name="Pitluck S."/>
            <person name="Kyrpides N."/>
            <person name="Mavromatis K."/>
            <person name="Ivanova N."/>
            <person name="Mikhailova N."/>
            <person name="Sims D."/>
            <person name="Meinche L."/>
            <person name="Brettin T."/>
            <person name="Detter J.C."/>
            <person name="Han C."/>
            <person name="Larimer F."/>
            <person name="Land M."/>
            <person name="Hauser L."/>
            <person name="Markowitz V."/>
            <person name="Cheng J.-F."/>
            <person name="Hugenholtz P."/>
            <person name="Woyke T."/>
            <person name="Wu D."/>
            <person name="Spring S."/>
            <person name="Klenk H.-P."/>
            <person name="Eisen J.A."/>
        </authorList>
    </citation>
    <scope>NUCLEOTIDE SEQUENCE [LARGE SCALE GENOMIC DNA]</scope>
    <source>
        <strain evidence="2">ATCC 43595 / DSM 2588 / LMG 13176 / NBRC 15968 / NCIMB 11800 / UQM 2034</strain>
    </source>
</reference>
<evidence type="ECO:0008006" key="3">
    <source>
        <dbReference type="Google" id="ProtNLM"/>
    </source>
</evidence>
<evidence type="ECO:0000313" key="2">
    <source>
        <dbReference type="Proteomes" id="UP000002215"/>
    </source>
</evidence>
<accession>A0A979H065</accession>
<dbReference type="AlphaFoldDB" id="A0A979H065"/>
<dbReference type="Proteomes" id="UP000002215">
    <property type="component" value="Chromosome"/>
</dbReference>
<protein>
    <recommendedName>
        <fullName evidence="3">YCII-related domain-containing protein</fullName>
    </recommendedName>
</protein>
<proteinExistence type="predicted"/>
<dbReference type="EMBL" id="CP001699">
    <property type="protein sequence ID" value="ACU64594.1"/>
    <property type="molecule type" value="Genomic_DNA"/>
</dbReference>
<dbReference type="KEGG" id="cpi:Cpin_7194"/>
<dbReference type="OrthoDB" id="674418at2"/>
<sequence length="98" mass="11152">MDYRQPHEVLLFFGKGRNWEQGNKDCLVAQQQYYYQLQLEGKVLRTGLQVHETGLFVSLFVDSDAALFAILEQDPALREEVAEVLQAIPLATGIREAI</sequence>
<gene>
    <name evidence="1" type="ordered locus">Cpin_7194</name>
</gene>
<dbReference type="RefSeq" id="WP_012794757.1">
    <property type="nucleotide sequence ID" value="NC_013132.1"/>
</dbReference>
<name>A0A979H065_CHIPD</name>
<evidence type="ECO:0000313" key="1">
    <source>
        <dbReference type="EMBL" id="ACU64594.1"/>
    </source>
</evidence>